<organism evidence="15 16">
    <name type="scientific">Dermatophagoides pteronyssinus</name>
    <name type="common">European house dust mite</name>
    <dbReference type="NCBI Taxonomy" id="6956"/>
    <lineage>
        <taxon>Eukaryota</taxon>
        <taxon>Metazoa</taxon>
        <taxon>Ecdysozoa</taxon>
        <taxon>Arthropoda</taxon>
        <taxon>Chelicerata</taxon>
        <taxon>Arachnida</taxon>
        <taxon>Acari</taxon>
        <taxon>Acariformes</taxon>
        <taxon>Sarcoptiformes</taxon>
        <taxon>Astigmata</taxon>
        <taxon>Psoroptidia</taxon>
        <taxon>Analgoidea</taxon>
        <taxon>Pyroglyphidae</taxon>
        <taxon>Dermatophagoidinae</taxon>
        <taxon>Dermatophagoides</taxon>
    </lineage>
</organism>
<accession>A0ABQ8J5E4</accession>
<proteinExistence type="predicted"/>
<gene>
    <name evidence="15" type="primary">RAD9B</name>
    <name evidence="15" type="ORF">DERP_013569</name>
</gene>
<dbReference type="SUPFAM" id="SSF53850">
    <property type="entry name" value="Periplasmic binding protein-like II"/>
    <property type="match status" value="1"/>
</dbReference>
<evidence type="ECO:0000256" key="13">
    <source>
        <dbReference type="SAM" id="Phobius"/>
    </source>
</evidence>
<protein>
    <submittedName>
        <fullName evidence="15">Cell cycle checkpoint control protein rad9b</fullName>
    </submittedName>
</protein>
<dbReference type="Gene3D" id="3.70.10.10">
    <property type="match status" value="1"/>
</dbReference>
<dbReference type="InterPro" id="IPR046938">
    <property type="entry name" value="DNA_clamp_sf"/>
</dbReference>
<keyword evidence="3" id="KW-1003">Cell membrane</keyword>
<evidence type="ECO:0000259" key="14">
    <source>
        <dbReference type="Pfam" id="PF10613"/>
    </source>
</evidence>
<evidence type="ECO:0000256" key="12">
    <source>
        <dbReference type="SAM" id="MobiDB-lite"/>
    </source>
</evidence>
<keyword evidence="4 13" id="KW-0812">Transmembrane</keyword>
<dbReference type="PANTHER" id="PTHR42643">
    <property type="entry name" value="IONOTROPIC RECEPTOR 20A-RELATED"/>
    <property type="match status" value="1"/>
</dbReference>
<feature type="non-terminal residue" evidence="15">
    <location>
        <position position="893"/>
    </location>
</feature>
<comment type="caution">
    <text evidence="15">The sequence shown here is derived from an EMBL/GenBank/DDBJ whole genome shotgun (WGS) entry which is preliminary data.</text>
</comment>
<feature type="compositionally biased region" description="Polar residues" evidence="12">
    <location>
        <begin position="823"/>
        <end position="861"/>
    </location>
</feature>
<feature type="compositionally biased region" description="Low complexity" evidence="12">
    <location>
        <begin position="862"/>
        <end position="882"/>
    </location>
</feature>
<dbReference type="SUPFAM" id="SSF55979">
    <property type="entry name" value="DNA clamp"/>
    <property type="match status" value="1"/>
</dbReference>
<keyword evidence="10" id="KW-1071">Ligand-gated ion channel</keyword>
<dbReference type="Gene3D" id="1.10.287.70">
    <property type="match status" value="1"/>
</dbReference>
<reference evidence="15 16" key="1">
    <citation type="journal article" date="2018" name="J. Allergy Clin. Immunol.">
        <title>High-quality assembly of Dermatophagoides pteronyssinus genome and transcriptome reveals a wide range of novel allergens.</title>
        <authorList>
            <person name="Liu X.Y."/>
            <person name="Yang K.Y."/>
            <person name="Wang M.Q."/>
            <person name="Kwok J.S."/>
            <person name="Zeng X."/>
            <person name="Yang Z."/>
            <person name="Xiao X.J."/>
            <person name="Lau C.P."/>
            <person name="Li Y."/>
            <person name="Huang Z.M."/>
            <person name="Ba J.G."/>
            <person name="Yim A.K."/>
            <person name="Ouyang C.Y."/>
            <person name="Ngai S.M."/>
            <person name="Chan T.F."/>
            <person name="Leung E.L."/>
            <person name="Liu L."/>
            <person name="Liu Z.G."/>
            <person name="Tsui S.K."/>
        </authorList>
    </citation>
    <scope>NUCLEOTIDE SEQUENCE [LARGE SCALE GENOMIC DNA]</scope>
    <source>
        <strain evidence="15">Derp</strain>
    </source>
</reference>
<evidence type="ECO:0000256" key="2">
    <source>
        <dbReference type="ARBA" id="ARBA00022448"/>
    </source>
</evidence>
<feature type="region of interest" description="Disordered" evidence="12">
    <location>
        <begin position="823"/>
        <end position="893"/>
    </location>
</feature>
<evidence type="ECO:0000256" key="9">
    <source>
        <dbReference type="ARBA" id="ARBA00023180"/>
    </source>
</evidence>
<evidence type="ECO:0000256" key="6">
    <source>
        <dbReference type="ARBA" id="ARBA00023065"/>
    </source>
</evidence>
<dbReference type="EMBL" id="NJHN03000073">
    <property type="protein sequence ID" value="KAH9417794.1"/>
    <property type="molecule type" value="Genomic_DNA"/>
</dbReference>
<evidence type="ECO:0000256" key="3">
    <source>
        <dbReference type="ARBA" id="ARBA00022475"/>
    </source>
</evidence>
<evidence type="ECO:0000313" key="15">
    <source>
        <dbReference type="EMBL" id="KAH9417794.1"/>
    </source>
</evidence>
<feature type="domain" description="Ionotropic glutamate receptor L-glutamate and glycine-binding" evidence="14">
    <location>
        <begin position="154"/>
        <end position="229"/>
    </location>
</feature>
<dbReference type="PANTHER" id="PTHR42643:SF24">
    <property type="entry name" value="IONOTROPIC RECEPTOR 60A"/>
    <property type="match status" value="1"/>
</dbReference>
<dbReference type="Proteomes" id="UP000887458">
    <property type="component" value="Unassembled WGS sequence"/>
</dbReference>
<name>A0ABQ8J5E4_DERPT</name>
<dbReference type="Gene3D" id="3.40.190.10">
    <property type="entry name" value="Periplasmic binding protein-like II"/>
    <property type="match status" value="1"/>
</dbReference>
<keyword evidence="7 13" id="KW-0472">Membrane</keyword>
<keyword evidence="16" id="KW-1185">Reference proteome</keyword>
<sequence>MISSDQLNMTMFEYLLESMGKIYVNCTNCLPLIGIFSQSIHDLTGWFSENSIKKLNQKLRLTLISNNDDDHPNYNNQIVIHFRPVLDGCKLYDGIYLPKTKFDFDRMKISYKQCNLNKSLIKIAINDVVPICSIIDLGNGKITMDADKSVDLLLVETMAKKWNFTYEFVNAEQDWGTYKNQTWTGTVRLLMDGYADVGTCAMSTTFLRHKVIDFSSYIFMDHIAFILQHPKTSTNKNILIQPFGWELWLAIWFSFIIVWILIKFITKQIYNRSIENVTMKLCAISLRQTVNFSSQQSTPIRILYMGLMIAMSVLTPYYCGSYFAILNISEYDLPIDTIENLVKALSENSVYAQTIKLSSLMDLAMNSRRGPYYWLGMNIRRNKNSVNIFSHYDGIDFVQSDNRNIFVAEHFLLSYLQILYAQKPLLIGSEYFNQDSYAMAFPKHSPLFKPFNHQIKWFQKMGLFQKWMHKIFMNVKIANPKAYPQQATRLHYPSEKIEWTQLLIGINLRTLSKSIRLMSKYSDQIKILAIEDSLILQSINAEDTVFCQVVFEKDFFQSFQNDNDFECKVDIRSIGLVFRVACLDKITNSCEIVMDNSMDRINFRMECPNRVKRIFSIPILENNDHKRCPVPISRQMSKPTLQCDANTMFELFKPFPLSADEIIFWTFRDHLSFKTYYENDYEGPMTEFCVSSALFNTNDSFYNYTNEMSNAFDLRDLRAFLDFAVHRNRIISAYLQSNGNPIEFTFKNSNGCSASIIMATIDLETSTQRPVPPTFRTTRRIVDDSSSGSVMQNTSLDTRTSQEIPMNQSMEQQSNHVLNSTISRITNSSPPDELMQVQSNQHASNSISTFSSVTTSAIPPTSSEDSMEQQSSEHISSSGITSATRSHSSSNQP</sequence>
<evidence type="ECO:0000256" key="10">
    <source>
        <dbReference type="ARBA" id="ARBA00023286"/>
    </source>
</evidence>
<keyword evidence="5 13" id="KW-1133">Transmembrane helix</keyword>
<keyword evidence="8" id="KW-0675">Receptor</keyword>
<dbReference type="Pfam" id="PF10613">
    <property type="entry name" value="Lig_chan-Glu_bd"/>
    <property type="match status" value="1"/>
</dbReference>
<evidence type="ECO:0000256" key="8">
    <source>
        <dbReference type="ARBA" id="ARBA00023170"/>
    </source>
</evidence>
<dbReference type="InterPro" id="IPR019594">
    <property type="entry name" value="Glu/Gly-bd"/>
</dbReference>
<evidence type="ECO:0000313" key="16">
    <source>
        <dbReference type="Proteomes" id="UP000887458"/>
    </source>
</evidence>
<keyword evidence="9" id="KW-0325">Glycoprotein</keyword>
<keyword evidence="2" id="KW-0813">Transport</keyword>
<evidence type="ECO:0000256" key="11">
    <source>
        <dbReference type="ARBA" id="ARBA00023303"/>
    </source>
</evidence>
<dbReference type="InterPro" id="IPR007268">
    <property type="entry name" value="Rad9/Ddc1"/>
</dbReference>
<reference evidence="15 16" key="2">
    <citation type="journal article" date="2022" name="Mol. Biol. Evol.">
        <title>Comparative Genomics Reveals Insights into the Divergent Evolution of Astigmatic Mites and Household Pest Adaptations.</title>
        <authorList>
            <person name="Xiong Q."/>
            <person name="Wan A.T."/>
            <person name="Liu X."/>
            <person name="Fung C.S."/>
            <person name="Xiao X."/>
            <person name="Malainual N."/>
            <person name="Hou J."/>
            <person name="Wang L."/>
            <person name="Wang M."/>
            <person name="Yang K.Y."/>
            <person name="Cui Y."/>
            <person name="Leung E.L."/>
            <person name="Nong W."/>
            <person name="Shin S.K."/>
            <person name="Au S.W."/>
            <person name="Jeong K.Y."/>
            <person name="Chew F.T."/>
            <person name="Hui J.H."/>
            <person name="Leung T.F."/>
            <person name="Tungtrongchitr A."/>
            <person name="Zhong N."/>
            <person name="Liu Z."/>
            <person name="Tsui S.K."/>
        </authorList>
    </citation>
    <scope>NUCLEOTIDE SEQUENCE [LARGE SCALE GENOMIC DNA]</scope>
    <source>
        <strain evidence="15">Derp</strain>
    </source>
</reference>
<feature type="transmembrane region" description="Helical" evidence="13">
    <location>
        <begin position="302"/>
        <end position="325"/>
    </location>
</feature>
<evidence type="ECO:0000256" key="7">
    <source>
        <dbReference type="ARBA" id="ARBA00023136"/>
    </source>
</evidence>
<evidence type="ECO:0000256" key="5">
    <source>
        <dbReference type="ARBA" id="ARBA00022989"/>
    </source>
</evidence>
<comment type="subcellular location">
    <subcellularLocation>
        <location evidence="1">Cell membrane</location>
        <topology evidence="1">Multi-pass membrane protein</topology>
    </subcellularLocation>
</comment>
<keyword evidence="6" id="KW-0406">Ion transport</keyword>
<dbReference type="Pfam" id="PF04139">
    <property type="entry name" value="Rad9"/>
    <property type="match status" value="1"/>
</dbReference>
<keyword evidence="11" id="KW-0407">Ion channel</keyword>
<feature type="compositionally biased region" description="Polar residues" evidence="12">
    <location>
        <begin position="883"/>
        <end position="893"/>
    </location>
</feature>
<evidence type="ECO:0000256" key="1">
    <source>
        <dbReference type="ARBA" id="ARBA00004651"/>
    </source>
</evidence>
<dbReference type="InterPro" id="IPR052192">
    <property type="entry name" value="Insect_Ionotropic_Sensory_Rcpt"/>
</dbReference>
<evidence type="ECO:0000256" key="4">
    <source>
        <dbReference type="ARBA" id="ARBA00022692"/>
    </source>
</evidence>
<feature type="transmembrane region" description="Helical" evidence="13">
    <location>
        <begin position="243"/>
        <end position="262"/>
    </location>
</feature>